<sequence length="587" mass="64345">MVSGLESLRWRGLVLLTLLLVSGASYAQVSQVQVSVDKNPVLVDEPLVVTIEVNDNVDRNAVNTDVFLDDFMVGRTSVSHQRSIVNGRASATTTFRVVITPQAEGEYRIPAIEIDGVRSQPISLRVVAEREDNDGSRGTAFLTAAIDNESLYVQQQFTYVAKLYLAADLSGGNIIPPELEGGDVTQVGKDSESLEMVDGQRYKVYQREYAITPNRSGNFAIKGATFEGEIYRQRSDSLFSTFANTIPVTAKAPPIDIQVKPVPSNWQGDWLPSELVSLTRELKPDSGPIDVGEPVTLTYMLTAVGVKPEQLPELDIPEINGARSYPEQPEVNSFVRNGTSISQVTQQVAIIPNRPGELIIPAQSLAWFNTRTDKPAVIEVQEQRLQVAGISVSESAASAEPAQPEADTTATANANQSAQEPPAAPENTSWWQWLAVISMVLWLLTLAVFGYAWQRGWFNKGQKSAQTTPAQSNSDNARHGIEQSTAKHWRALQRACKANQPREVSQHLLAWGQSRFTPAPTTLTQLAEHLANPQLSAEIEHLQRHLYAPSAQADWQHGKALYQALHSALATDSAPTDKSKLPPLYGR</sequence>
<feature type="compositionally biased region" description="Low complexity" evidence="1">
    <location>
        <begin position="395"/>
        <end position="415"/>
    </location>
</feature>
<feature type="region of interest" description="Disordered" evidence="1">
    <location>
        <begin position="395"/>
        <end position="424"/>
    </location>
</feature>
<feature type="domain" description="DUF7939" evidence="4">
    <location>
        <begin position="487"/>
        <end position="570"/>
    </location>
</feature>
<evidence type="ECO:0000259" key="4">
    <source>
        <dbReference type="Pfam" id="PF25607"/>
    </source>
</evidence>
<protein>
    <submittedName>
        <fullName evidence="5">Oxygen tolerance</fullName>
    </submittedName>
</protein>
<dbReference type="InterPro" id="IPR057699">
    <property type="entry name" value="DUF7939"/>
</dbReference>
<evidence type="ECO:0000256" key="3">
    <source>
        <dbReference type="SAM" id="SignalP"/>
    </source>
</evidence>
<feature type="transmembrane region" description="Helical" evidence="2">
    <location>
        <begin position="430"/>
        <end position="453"/>
    </location>
</feature>
<feature type="region of interest" description="Disordered" evidence="1">
    <location>
        <begin position="464"/>
        <end position="483"/>
    </location>
</feature>
<organism evidence="5 6">
    <name type="scientific">Pseudidiomarina planktonica</name>
    <dbReference type="NCBI Taxonomy" id="1323738"/>
    <lineage>
        <taxon>Bacteria</taxon>
        <taxon>Pseudomonadati</taxon>
        <taxon>Pseudomonadota</taxon>
        <taxon>Gammaproteobacteria</taxon>
        <taxon>Alteromonadales</taxon>
        <taxon>Idiomarinaceae</taxon>
        <taxon>Pseudidiomarina</taxon>
    </lineage>
</organism>
<dbReference type="OrthoDB" id="5293418at2"/>
<dbReference type="Proteomes" id="UP000194450">
    <property type="component" value="Unassembled WGS sequence"/>
</dbReference>
<keyword evidence="2" id="KW-0472">Membrane</keyword>
<accession>A0A1Y6EL85</accession>
<dbReference type="PANTHER" id="PTHR40940">
    <property type="entry name" value="PROTEIN BATD-RELATED"/>
    <property type="match status" value="1"/>
</dbReference>
<reference evidence="6" key="1">
    <citation type="submission" date="2017-04" db="EMBL/GenBank/DDBJ databases">
        <authorList>
            <person name="Varghese N."/>
            <person name="Submissions S."/>
        </authorList>
    </citation>
    <scope>NUCLEOTIDE SEQUENCE [LARGE SCALE GENOMIC DNA]</scope>
</reference>
<keyword evidence="3" id="KW-0732">Signal</keyword>
<dbReference type="PANTHER" id="PTHR40940:SF1">
    <property type="entry name" value="PROTEIN BATD"/>
    <property type="match status" value="1"/>
</dbReference>
<keyword evidence="2" id="KW-0812">Transmembrane</keyword>
<keyword evidence="2" id="KW-1133">Transmembrane helix</keyword>
<dbReference type="InterPro" id="IPR025738">
    <property type="entry name" value="BatD"/>
</dbReference>
<evidence type="ECO:0000256" key="1">
    <source>
        <dbReference type="SAM" id="MobiDB-lite"/>
    </source>
</evidence>
<feature type="signal peptide" evidence="3">
    <location>
        <begin position="1"/>
        <end position="27"/>
    </location>
</feature>
<dbReference type="RefSeq" id="WP_086434001.1">
    <property type="nucleotide sequence ID" value="NZ_FXWH01000001.1"/>
</dbReference>
<evidence type="ECO:0000313" key="6">
    <source>
        <dbReference type="Proteomes" id="UP000194450"/>
    </source>
</evidence>
<dbReference type="AlphaFoldDB" id="A0A1Y6EL85"/>
<gene>
    <name evidence="5" type="ORF">SAMN06297229_0856</name>
</gene>
<dbReference type="Pfam" id="PF25607">
    <property type="entry name" value="DUF7939"/>
    <property type="match status" value="1"/>
</dbReference>
<feature type="chain" id="PRO_5013164868" evidence="3">
    <location>
        <begin position="28"/>
        <end position="587"/>
    </location>
</feature>
<evidence type="ECO:0000256" key="2">
    <source>
        <dbReference type="SAM" id="Phobius"/>
    </source>
</evidence>
<evidence type="ECO:0000313" key="5">
    <source>
        <dbReference type="EMBL" id="SMQ63418.1"/>
    </source>
</evidence>
<dbReference type="Pfam" id="PF13584">
    <property type="entry name" value="BatD"/>
    <property type="match status" value="2"/>
</dbReference>
<feature type="compositionally biased region" description="Polar residues" evidence="1">
    <location>
        <begin position="464"/>
        <end position="475"/>
    </location>
</feature>
<proteinExistence type="predicted"/>
<name>A0A1Y6EL85_9GAMM</name>
<keyword evidence="6" id="KW-1185">Reference proteome</keyword>
<dbReference type="EMBL" id="FXWH01000001">
    <property type="protein sequence ID" value="SMQ63418.1"/>
    <property type="molecule type" value="Genomic_DNA"/>
</dbReference>